<sequence length="170" mass="18352">MLYKSFGNTPPSSPSLFKSPATDYLDGNTTYIGADPGVKTVASSASLGSKLLKQPLLHQHQDEYRLFKQCCQINPILKLAMLKVDQSRLGGLPGGKPCHCESHLPKAYACLSIRWKLSACLSSSIVTHQPPYLQTMDLLLANHHTGAGTPWPFGAITVPDLARPSGPCSH</sequence>
<reference evidence="1" key="1">
    <citation type="submission" date="2016-04" db="EMBL/GenBank/DDBJ databases">
        <authorList>
            <person name="Evans L.H."/>
            <person name="Alamgir A."/>
            <person name="Owens N."/>
            <person name="Weber N.D."/>
            <person name="Virtaneva K."/>
            <person name="Barbian K."/>
            <person name="Babar A."/>
            <person name="Rosenke K."/>
        </authorList>
    </citation>
    <scope>NUCLEOTIDE SEQUENCE [LARGE SCALE GENOMIC DNA]</scope>
    <source>
        <strain evidence="1">CBS 101.48</strain>
    </source>
</reference>
<dbReference type="Proteomes" id="UP000078561">
    <property type="component" value="Unassembled WGS sequence"/>
</dbReference>
<name>A0A163J7R0_ABSGL</name>
<dbReference type="AlphaFoldDB" id="A0A163J7R0"/>
<organism evidence="1">
    <name type="scientific">Absidia glauca</name>
    <name type="common">Pin mould</name>
    <dbReference type="NCBI Taxonomy" id="4829"/>
    <lineage>
        <taxon>Eukaryota</taxon>
        <taxon>Fungi</taxon>
        <taxon>Fungi incertae sedis</taxon>
        <taxon>Mucoromycota</taxon>
        <taxon>Mucoromycotina</taxon>
        <taxon>Mucoromycetes</taxon>
        <taxon>Mucorales</taxon>
        <taxon>Cunninghamellaceae</taxon>
        <taxon>Absidia</taxon>
    </lineage>
</organism>
<accession>A0A163J7R0</accession>
<gene>
    <name evidence="1" type="primary">ABSGL_03160.1 scaffold 4267</name>
</gene>
<evidence type="ECO:0000313" key="2">
    <source>
        <dbReference type="Proteomes" id="UP000078561"/>
    </source>
</evidence>
<proteinExistence type="predicted"/>
<evidence type="ECO:0000313" key="1">
    <source>
        <dbReference type="EMBL" id="SAL97653.1"/>
    </source>
</evidence>
<keyword evidence="2" id="KW-1185">Reference proteome</keyword>
<protein>
    <submittedName>
        <fullName evidence="1">Uncharacterized protein</fullName>
    </submittedName>
</protein>
<dbReference type="EMBL" id="LT551899">
    <property type="protein sequence ID" value="SAL97653.1"/>
    <property type="molecule type" value="Genomic_DNA"/>
</dbReference>
<dbReference type="InParanoid" id="A0A163J7R0"/>